<protein>
    <submittedName>
        <fullName evidence="1">Uncharacterized protein</fullName>
    </submittedName>
</protein>
<dbReference type="EMBL" id="CM037024">
    <property type="protein sequence ID" value="KAH7664161.1"/>
    <property type="molecule type" value="Genomic_DNA"/>
</dbReference>
<proteinExistence type="predicted"/>
<organism evidence="1 2">
    <name type="scientific">Dioscorea alata</name>
    <name type="common">Purple yam</name>
    <dbReference type="NCBI Taxonomy" id="55571"/>
    <lineage>
        <taxon>Eukaryota</taxon>
        <taxon>Viridiplantae</taxon>
        <taxon>Streptophyta</taxon>
        <taxon>Embryophyta</taxon>
        <taxon>Tracheophyta</taxon>
        <taxon>Spermatophyta</taxon>
        <taxon>Magnoliopsida</taxon>
        <taxon>Liliopsida</taxon>
        <taxon>Dioscoreales</taxon>
        <taxon>Dioscoreaceae</taxon>
        <taxon>Dioscorea</taxon>
    </lineage>
</organism>
<keyword evidence="2" id="KW-1185">Reference proteome</keyword>
<accession>A0ACB7UTR5</accession>
<gene>
    <name evidence="1" type="ORF">IHE45_14G102600</name>
</gene>
<dbReference type="Proteomes" id="UP000827976">
    <property type="component" value="Chromosome 14"/>
</dbReference>
<sequence>MADCSSAQSMAICAKNATDVDTGVALEISIYKSRGDHESNSSKLDKMDEITEVDIPLDDSCVNQISSTVISDDFCIKDEEPDLKTFHTDTEITKADGQRFLNEVIPDTASCNIETNDCKDLIKSEMDHSVCMKNNDIEPDEAVTVCQESGNVECSEALTSVGVVAGERQGYYLEDTVLKLKHLEFNKKFDGGPDDFPSDSVGLKKEMVYRTAIHYDGAKDGDHCAEGFPSPCLNAFTFELDVHEAHPHDATSGPSEALEIVSCTIGTDLAKPDCSFKGQAICHVQSSVPISEDNMFPPKVCAVPATEAIEAIEAIDQTKLGITSRVDHEETEVVLANMVDCDEDYAWSCSSVTSESIIFFPESKFASDDDTMIKKTQELGLSIKSNVLGFNVLEIGSGTASDPCPQQMDKQKPVKEKAAHCTFGNSSEHPSAETGLPFADGEKENDFFMEPLDELDHHCFQIKHVNDVSGSPSDEFDQQEVLQDQSKELTVSHASNGLPEKKVQISQVMTENKVVDFSREEIKLNAPDEGVMYRQTAQEFFLRGDIAGLGVTSTCTQGCATLEDSKTSCSVDVTSQKDDIEGHGASISDRTIPSEKHVTDVLVPEAEMSDLHTSFRNKGDKSEIDFMDIFEAPSFATLIEPGMQRPRNEIQPMLEKQLMRSSPSVHPERRSEEIIANMSNCSPGRSLVPLKTLLDEANRESRRRMLYARDHSSSSRATKAQVSCRISGESTSTSVTKYQKECFVGVDEKVWNSPARLPVVRKRNARARLPWRPFICCPSLKEGAYC</sequence>
<reference evidence="2" key="1">
    <citation type="journal article" date="2022" name="Nat. Commun.">
        <title>Chromosome evolution and the genetic basis of agronomically important traits in greater yam.</title>
        <authorList>
            <person name="Bredeson J.V."/>
            <person name="Lyons J.B."/>
            <person name="Oniyinde I.O."/>
            <person name="Okereke N.R."/>
            <person name="Kolade O."/>
            <person name="Nnabue I."/>
            <person name="Nwadili C.O."/>
            <person name="Hribova E."/>
            <person name="Parker M."/>
            <person name="Nwogha J."/>
            <person name="Shu S."/>
            <person name="Carlson J."/>
            <person name="Kariba R."/>
            <person name="Muthemba S."/>
            <person name="Knop K."/>
            <person name="Barton G.J."/>
            <person name="Sherwood A.V."/>
            <person name="Lopez-Montes A."/>
            <person name="Asiedu R."/>
            <person name="Jamnadass R."/>
            <person name="Muchugi A."/>
            <person name="Goodstein D."/>
            <person name="Egesi C.N."/>
            <person name="Featherston J."/>
            <person name="Asfaw A."/>
            <person name="Simpson G.G."/>
            <person name="Dolezel J."/>
            <person name="Hendre P.S."/>
            <person name="Van Deynze A."/>
            <person name="Kumar P.L."/>
            <person name="Obidiegwu J.E."/>
            <person name="Bhattacharjee R."/>
            <person name="Rokhsar D.S."/>
        </authorList>
    </citation>
    <scope>NUCLEOTIDE SEQUENCE [LARGE SCALE GENOMIC DNA]</scope>
    <source>
        <strain evidence="2">cv. TDa95/00328</strain>
    </source>
</reference>
<name>A0ACB7UTR5_DIOAL</name>
<evidence type="ECO:0000313" key="1">
    <source>
        <dbReference type="EMBL" id="KAH7664161.1"/>
    </source>
</evidence>
<evidence type="ECO:0000313" key="2">
    <source>
        <dbReference type="Proteomes" id="UP000827976"/>
    </source>
</evidence>
<comment type="caution">
    <text evidence="1">The sequence shown here is derived from an EMBL/GenBank/DDBJ whole genome shotgun (WGS) entry which is preliminary data.</text>
</comment>